<evidence type="ECO:0000313" key="3">
    <source>
        <dbReference type="Proteomes" id="UP000054600"/>
    </source>
</evidence>
<dbReference type="Proteomes" id="UP000054600">
    <property type="component" value="Unassembled WGS sequence"/>
</dbReference>
<dbReference type="GO" id="GO:0006355">
    <property type="term" value="P:regulation of DNA-templated transcription"/>
    <property type="evidence" value="ECO:0007669"/>
    <property type="project" value="InterPro"/>
</dbReference>
<dbReference type="STRING" id="1122169.Lsha_2800"/>
<accession>A0A0W0YHG5</accession>
<dbReference type="InterPro" id="IPR036388">
    <property type="entry name" value="WH-like_DNA-bd_sf"/>
</dbReference>
<dbReference type="eggNOG" id="COG2771">
    <property type="taxonomic scope" value="Bacteria"/>
</dbReference>
<comment type="caution">
    <text evidence="2">The sequence shown here is derived from an EMBL/GenBank/DDBJ whole genome shotgun (WGS) entry which is preliminary data.</text>
</comment>
<dbReference type="CDD" id="cd06170">
    <property type="entry name" value="LuxR_C_like"/>
    <property type="match status" value="1"/>
</dbReference>
<dbReference type="InterPro" id="IPR000792">
    <property type="entry name" value="Tscrpt_reg_LuxR_C"/>
</dbReference>
<protein>
    <submittedName>
        <fullName evidence="2">Transcriptional regulator LuxR</fullName>
    </submittedName>
</protein>
<evidence type="ECO:0000259" key="1">
    <source>
        <dbReference type="PROSITE" id="PS50043"/>
    </source>
</evidence>
<dbReference type="RefSeq" id="WP_018576496.1">
    <property type="nucleotide sequence ID" value="NZ_KB892387.1"/>
</dbReference>
<dbReference type="AlphaFoldDB" id="A0A0W0YHG5"/>
<dbReference type="PROSITE" id="PS50043">
    <property type="entry name" value="HTH_LUXR_2"/>
    <property type="match status" value="1"/>
</dbReference>
<gene>
    <name evidence="2" type="primary">luxR_3</name>
    <name evidence="2" type="ORF">Lsha_2800</name>
</gene>
<reference evidence="2 3" key="1">
    <citation type="submission" date="2015-11" db="EMBL/GenBank/DDBJ databases">
        <title>Genomic analysis of 38 Legionella species identifies large and diverse effector repertoires.</title>
        <authorList>
            <person name="Burstein D."/>
            <person name="Amaro F."/>
            <person name="Zusman T."/>
            <person name="Lifshitz Z."/>
            <person name="Cohen O."/>
            <person name="Gilbert J.A."/>
            <person name="Pupko T."/>
            <person name="Shuman H.A."/>
            <person name="Segal G."/>
        </authorList>
    </citation>
    <scope>NUCLEOTIDE SEQUENCE [LARGE SCALE GENOMIC DNA]</scope>
    <source>
        <strain evidence="2 3">ATCC 49655</strain>
    </source>
</reference>
<dbReference type="OrthoDB" id="5643838at2"/>
<organism evidence="2 3">
    <name type="scientific">Legionella shakespearei DSM 23087</name>
    <dbReference type="NCBI Taxonomy" id="1122169"/>
    <lineage>
        <taxon>Bacteria</taxon>
        <taxon>Pseudomonadati</taxon>
        <taxon>Pseudomonadota</taxon>
        <taxon>Gammaproteobacteria</taxon>
        <taxon>Legionellales</taxon>
        <taxon>Legionellaceae</taxon>
        <taxon>Legionella</taxon>
    </lineage>
</organism>
<dbReference type="Gene3D" id="1.10.10.10">
    <property type="entry name" value="Winged helix-like DNA-binding domain superfamily/Winged helix DNA-binding domain"/>
    <property type="match status" value="1"/>
</dbReference>
<keyword evidence="3" id="KW-1185">Reference proteome</keyword>
<dbReference type="EMBL" id="LNYW01000074">
    <property type="protein sequence ID" value="KTD56401.1"/>
    <property type="molecule type" value="Genomic_DNA"/>
</dbReference>
<dbReference type="Pfam" id="PF00196">
    <property type="entry name" value="GerE"/>
    <property type="match status" value="1"/>
</dbReference>
<proteinExistence type="predicted"/>
<dbReference type="PATRIC" id="fig|1122169.6.peg.3221"/>
<name>A0A0W0YHG5_9GAMM</name>
<feature type="domain" description="HTH luxR-type" evidence="1">
    <location>
        <begin position="198"/>
        <end position="263"/>
    </location>
</feature>
<evidence type="ECO:0000313" key="2">
    <source>
        <dbReference type="EMBL" id="KTD56401.1"/>
    </source>
</evidence>
<dbReference type="SMART" id="SM00421">
    <property type="entry name" value="HTH_LUXR"/>
    <property type="match status" value="1"/>
</dbReference>
<dbReference type="InterPro" id="IPR016032">
    <property type="entry name" value="Sig_transdc_resp-reg_C-effctor"/>
</dbReference>
<dbReference type="SUPFAM" id="SSF46894">
    <property type="entry name" value="C-terminal effector domain of the bipartite response regulators"/>
    <property type="match status" value="1"/>
</dbReference>
<dbReference type="GO" id="GO:0003677">
    <property type="term" value="F:DNA binding"/>
    <property type="evidence" value="ECO:0007669"/>
    <property type="project" value="InterPro"/>
</dbReference>
<sequence>MIELNPSIKNHHILSDVCKPLNKLGVVFFGYTAVDSQNNAFCLGSKAEYAFEYLNSGHAKSDVHYRDNRAKDQYEYNFWDFTELKTTSKALYQMAADFDQSHTLSITRHEADMTHCYHFSGAMDDEAINQRYFSHLDSLHAYIDYFDECLLNMPEIAAVYDHPVHLGQQERAPEIQLLTSNPKEIDLVTQGSQPLRFKHFYHYYLTKKERNCLYWLKQGKSADMIASINEISCKTVERYIASIKKKFGCYTMFQLGAKVSSAGLIDFLLAA</sequence>